<reference evidence="1" key="1">
    <citation type="submission" date="2013-08" db="EMBL/GenBank/DDBJ databases">
        <authorList>
            <person name="Mendez C."/>
            <person name="Richter M."/>
            <person name="Ferrer M."/>
            <person name="Sanchez J."/>
        </authorList>
    </citation>
    <scope>NUCLEOTIDE SEQUENCE</scope>
</reference>
<dbReference type="Gene3D" id="3.50.50.60">
    <property type="entry name" value="FAD/NAD(P)-binding domain"/>
    <property type="match status" value="1"/>
</dbReference>
<feature type="non-terminal residue" evidence="1">
    <location>
        <position position="154"/>
    </location>
</feature>
<comment type="caution">
    <text evidence="1">The sequence shown here is derived from an EMBL/GenBank/DDBJ whole genome shotgun (WGS) entry which is preliminary data.</text>
</comment>
<dbReference type="PANTHER" id="PTHR42685">
    <property type="entry name" value="GERANYLGERANYL DIPHOSPHATE REDUCTASE"/>
    <property type="match status" value="1"/>
</dbReference>
<protein>
    <submittedName>
        <fullName evidence="1">Geranylgeranyl reductase</fullName>
    </submittedName>
</protein>
<name>T1C185_9ZZZZ</name>
<proteinExistence type="predicted"/>
<accession>T1C185</accession>
<dbReference type="AlphaFoldDB" id="T1C185"/>
<reference evidence="1" key="2">
    <citation type="journal article" date="2014" name="ISME J.">
        <title>Microbial stratification in low pH oxic and suboxic macroscopic growths along an acid mine drainage.</title>
        <authorList>
            <person name="Mendez-Garcia C."/>
            <person name="Mesa V."/>
            <person name="Sprenger R.R."/>
            <person name="Richter M."/>
            <person name="Diez M.S."/>
            <person name="Solano J."/>
            <person name="Bargiela R."/>
            <person name="Golyshina O.V."/>
            <person name="Manteca A."/>
            <person name="Ramos J.L."/>
            <person name="Gallego J.R."/>
            <person name="Llorente I."/>
            <person name="Martins Dos Santos V.A."/>
            <person name="Jensen O.N."/>
            <person name="Pelaez A.I."/>
            <person name="Sanchez J."/>
            <person name="Ferrer M."/>
        </authorList>
    </citation>
    <scope>NUCLEOTIDE SEQUENCE</scope>
</reference>
<dbReference type="InterPro" id="IPR036188">
    <property type="entry name" value="FAD/NAD-bd_sf"/>
</dbReference>
<organism evidence="1">
    <name type="scientific">mine drainage metagenome</name>
    <dbReference type="NCBI Taxonomy" id="410659"/>
    <lineage>
        <taxon>unclassified sequences</taxon>
        <taxon>metagenomes</taxon>
        <taxon>ecological metagenomes</taxon>
    </lineage>
</organism>
<dbReference type="PANTHER" id="PTHR42685:SF22">
    <property type="entry name" value="CONDITIONED MEDIUM FACTOR RECEPTOR 1"/>
    <property type="match status" value="1"/>
</dbReference>
<sequence length="154" mass="17575">MLSKRGLERLGIRYKGYVINSLSGAILRYEDEEVRIKSDEIKAYVLDRKGMAKSLYDEAKAAGAEISLGRRLSVKEILQLEREHEIIVGADGAVSNVSRVFGFKQINEYVYTYKAEYGNAHVDDKHTVELFFSNRISHRFFGWMAPYSGTEVEV</sequence>
<dbReference type="InterPro" id="IPR050407">
    <property type="entry name" value="Geranylgeranyl_reductase"/>
</dbReference>
<evidence type="ECO:0000313" key="1">
    <source>
        <dbReference type="EMBL" id="EQD59034.1"/>
    </source>
</evidence>
<dbReference type="EMBL" id="AUZY01005444">
    <property type="protein sequence ID" value="EQD59034.1"/>
    <property type="molecule type" value="Genomic_DNA"/>
</dbReference>
<gene>
    <name evidence="1" type="ORF">B1B_08363</name>
</gene>